<evidence type="ECO:0000256" key="1">
    <source>
        <dbReference type="SAM" id="MobiDB-lite"/>
    </source>
</evidence>
<accession>A0ABP6SJ41</accession>
<proteinExistence type="predicted"/>
<name>A0ABP6SJ41_9ACTN</name>
<gene>
    <name evidence="2" type="ORF">GCM10020367_51920</name>
</gene>
<keyword evidence="3" id="KW-1185">Reference proteome</keyword>
<evidence type="ECO:0000313" key="3">
    <source>
        <dbReference type="Proteomes" id="UP001499990"/>
    </source>
</evidence>
<dbReference type="RefSeq" id="WP_345045110.1">
    <property type="nucleotide sequence ID" value="NZ_BAAAYL010000001.1"/>
</dbReference>
<sequence length="103" mass="10831">MKSESLLRDQAEVFGPVASTPTAWRLLAGIDPTALRHCARPAPPPGRVAWLQAAETVSGIPAAQAHLRNLALAARTDQRIRPPGGPATAGHLNRGTRTCPPTT</sequence>
<dbReference type="Proteomes" id="UP001499990">
    <property type="component" value="Unassembled WGS sequence"/>
</dbReference>
<feature type="region of interest" description="Disordered" evidence="1">
    <location>
        <begin position="78"/>
        <end position="103"/>
    </location>
</feature>
<comment type="caution">
    <text evidence="2">The sequence shown here is derived from an EMBL/GenBank/DDBJ whole genome shotgun (WGS) entry which is preliminary data.</text>
</comment>
<evidence type="ECO:0000313" key="2">
    <source>
        <dbReference type="EMBL" id="GAA3377194.1"/>
    </source>
</evidence>
<dbReference type="EMBL" id="BAAAYL010000001">
    <property type="protein sequence ID" value="GAA3377194.1"/>
    <property type="molecule type" value="Genomic_DNA"/>
</dbReference>
<organism evidence="2 3">
    <name type="scientific">Streptomyces sannanensis</name>
    <dbReference type="NCBI Taxonomy" id="285536"/>
    <lineage>
        <taxon>Bacteria</taxon>
        <taxon>Bacillati</taxon>
        <taxon>Actinomycetota</taxon>
        <taxon>Actinomycetes</taxon>
        <taxon>Kitasatosporales</taxon>
        <taxon>Streptomycetaceae</taxon>
        <taxon>Streptomyces</taxon>
    </lineage>
</organism>
<reference evidence="3" key="1">
    <citation type="journal article" date="2019" name="Int. J. Syst. Evol. Microbiol.">
        <title>The Global Catalogue of Microorganisms (GCM) 10K type strain sequencing project: providing services to taxonomists for standard genome sequencing and annotation.</title>
        <authorList>
            <consortium name="The Broad Institute Genomics Platform"/>
            <consortium name="The Broad Institute Genome Sequencing Center for Infectious Disease"/>
            <person name="Wu L."/>
            <person name="Ma J."/>
        </authorList>
    </citation>
    <scope>NUCLEOTIDE SEQUENCE [LARGE SCALE GENOMIC DNA]</scope>
    <source>
        <strain evidence="3">JCM 9651</strain>
    </source>
</reference>
<protein>
    <submittedName>
        <fullName evidence="2">Uncharacterized protein</fullName>
    </submittedName>
</protein>